<organism evidence="1">
    <name type="scientific">viral metagenome</name>
    <dbReference type="NCBI Taxonomy" id="1070528"/>
    <lineage>
        <taxon>unclassified sequences</taxon>
        <taxon>metagenomes</taxon>
        <taxon>organismal metagenomes</taxon>
    </lineage>
</organism>
<reference evidence="1" key="1">
    <citation type="journal article" date="2020" name="Nature">
        <title>Giant virus diversity and host interactions through global metagenomics.</title>
        <authorList>
            <person name="Schulz F."/>
            <person name="Roux S."/>
            <person name="Paez-Espino D."/>
            <person name="Jungbluth S."/>
            <person name="Walsh D.A."/>
            <person name="Denef V.J."/>
            <person name="McMahon K.D."/>
            <person name="Konstantinidis K.T."/>
            <person name="Eloe-Fadrosh E.A."/>
            <person name="Kyrpides N.C."/>
            <person name="Woyke T."/>
        </authorList>
    </citation>
    <scope>NUCLEOTIDE SEQUENCE</scope>
    <source>
        <strain evidence="1">GVMAG-M-3300020192-26</strain>
    </source>
</reference>
<proteinExistence type="predicted"/>
<sequence>MLNMSSEELHTMIDEDIKTNKCNCIGNFLAGNIERANIVAFNSLAGNIE</sequence>
<dbReference type="EMBL" id="MN739364">
    <property type="protein sequence ID" value="QHT01137.1"/>
    <property type="molecule type" value="Genomic_DNA"/>
</dbReference>
<evidence type="ECO:0000313" key="1">
    <source>
        <dbReference type="EMBL" id="QHT01137.1"/>
    </source>
</evidence>
<name>A0A6C0C9U5_9ZZZZ</name>
<protein>
    <submittedName>
        <fullName evidence="1">Uncharacterized protein</fullName>
    </submittedName>
</protein>
<dbReference type="AlphaFoldDB" id="A0A6C0C9U5"/>
<accession>A0A6C0C9U5</accession>